<sequence>MISEDYEYDSYNAYDDDYSYGSLSREHQMDSGMPYDANAVFDEHPLAEVYDNWYVDGYGMVHYFDDTVDCGDGDY</sequence>
<dbReference type="EMBL" id="DYUZ01000009">
    <property type="protein sequence ID" value="HJG36708.1"/>
    <property type="molecule type" value="Genomic_DNA"/>
</dbReference>
<proteinExistence type="predicted"/>
<evidence type="ECO:0000313" key="1">
    <source>
        <dbReference type="EMBL" id="HJG36708.1"/>
    </source>
</evidence>
<gene>
    <name evidence="1" type="ORF">K8V70_02425</name>
</gene>
<protein>
    <submittedName>
        <fullName evidence="1">Uncharacterized protein</fullName>
    </submittedName>
</protein>
<dbReference type="RefSeq" id="WP_273189029.1">
    <property type="nucleotide sequence ID" value="NZ_DYUZ01000009.1"/>
</dbReference>
<reference evidence="1" key="2">
    <citation type="submission" date="2021-09" db="EMBL/GenBank/DDBJ databases">
        <authorList>
            <person name="Gilroy R."/>
        </authorList>
    </citation>
    <scope>NUCLEOTIDE SEQUENCE</scope>
    <source>
        <strain evidence="1">ChiHjej13B12-9602</strain>
    </source>
</reference>
<dbReference type="Proteomes" id="UP000753256">
    <property type="component" value="Unassembled WGS sequence"/>
</dbReference>
<accession>A0A921LS02</accession>
<dbReference type="AlphaFoldDB" id="A0A921LS02"/>
<organism evidence="1 2">
    <name type="scientific">Enorma phocaeensis</name>
    <dbReference type="NCBI Taxonomy" id="1871019"/>
    <lineage>
        <taxon>Bacteria</taxon>
        <taxon>Bacillati</taxon>
        <taxon>Actinomycetota</taxon>
        <taxon>Coriobacteriia</taxon>
        <taxon>Coriobacteriales</taxon>
        <taxon>Coriobacteriaceae</taxon>
        <taxon>Enorma</taxon>
    </lineage>
</organism>
<name>A0A921LS02_9ACTN</name>
<evidence type="ECO:0000313" key="2">
    <source>
        <dbReference type="Proteomes" id="UP000753256"/>
    </source>
</evidence>
<comment type="caution">
    <text evidence="1">The sequence shown here is derived from an EMBL/GenBank/DDBJ whole genome shotgun (WGS) entry which is preliminary data.</text>
</comment>
<reference evidence="1" key="1">
    <citation type="journal article" date="2021" name="PeerJ">
        <title>Extensive microbial diversity within the chicken gut microbiome revealed by metagenomics and culture.</title>
        <authorList>
            <person name="Gilroy R."/>
            <person name="Ravi A."/>
            <person name="Getino M."/>
            <person name="Pursley I."/>
            <person name="Horton D.L."/>
            <person name="Alikhan N.F."/>
            <person name="Baker D."/>
            <person name="Gharbi K."/>
            <person name="Hall N."/>
            <person name="Watson M."/>
            <person name="Adriaenssens E.M."/>
            <person name="Foster-Nyarko E."/>
            <person name="Jarju S."/>
            <person name="Secka A."/>
            <person name="Antonio M."/>
            <person name="Oren A."/>
            <person name="Chaudhuri R.R."/>
            <person name="La Ragione R."/>
            <person name="Hildebrand F."/>
            <person name="Pallen M.J."/>
        </authorList>
    </citation>
    <scope>NUCLEOTIDE SEQUENCE</scope>
    <source>
        <strain evidence="1">ChiHjej13B12-9602</strain>
    </source>
</reference>